<dbReference type="Gene3D" id="3.40.50.880">
    <property type="match status" value="1"/>
</dbReference>
<dbReference type="Proteomes" id="UP000199440">
    <property type="component" value="Unassembled WGS sequence"/>
</dbReference>
<evidence type="ECO:0000313" key="2">
    <source>
        <dbReference type="Proteomes" id="UP000199440"/>
    </source>
</evidence>
<accession>A0A1G9Q3N9</accession>
<protein>
    <recommendedName>
        <fullName evidence="3">Trehalose utilisation</fullName>
    </recommendedName>
</protein>
<dbReference type="InterPro" id="IPR029062">
    <property type="entry name" value="Class_I_gatase-like"/>
</dbReference>
<sequence length="373" mass="41719">MKNLLPFLICLLMFACKEQKETKAEETATVEATETPKQWLTFEGTDKNAKHIVLISGDEEYRSEESMPQLAKILTKHHGFNCTVLFAQDPEHPGIIDANYGKNIPGLEALDNADLMIISTRFRALPDNQMKHIDDYLKSGKPVIGLRTATHAFNFKDEDVSSYKHYGNSYKGDMKEWADGFGRVVLGENWVNHHGHHKHQSTKGIVAEAGKASGLTNGISDGDVWASADVYGVRLPLPGDAQPIIYGKVMNRKGEFDENDMFYGMRPTDDEVAKTNGNGKNVGEPLMPVAWTRTYQIPGGKKGKAFTSTAFSAVDFTIEGTRRLIVNAVYWSLDLPVPEKSDVSLVGSYDPTPFEFRSDEYWDEKQLKIESFQ</sequence>
<dbReference type="SUPFAM" id="SSF52317">
    <property type="entry name" value="Class I glutamine amidotransferase-like"/>
    <property type="match status" value="1"/>
</dbReference>
<dbReference type="PROSITE" id="PS51257">
    <property type="entry name" value="PROKAR_LIPOPROTEIN"/>
    <property type="match status" value="1"/>
</dbReference>
<dbReference type="EMBL" id="FNGV01000004">
    <property type="protein sequence ID" value="SDM05644.1"/>
    <property type="molecule type" value="Genomic_DNA"/>
</dbReference>
<organism evidence="1 2">
    <name type="scientific">Kriegella aquimaris</name>
    <dbReference type="NCBI Taxonomy" id="192904"/>
    <lineage>
        <taxon>Bacteria</taxon>
        <taxon>Pseudomonadati</taxon>
        <taxon>Bacteroidota</taxon>
        <taxon>Flavobacteriia</taxon>
        <taxon>Flavobacteriales</taxon>
        <taxon>Flavobacteriaceae</taxon>
        <taxon>Kriegella</taxon>
    </lineage>
</organism>
<reference evidence="1 2" key="1">
    <citation type="submission" date="2016-10" db="EMBL/GenBank/DDBJ databases">
        <authorList>
            <person name="de Groot N.N."/>
        </authorList>
    </citation>
    <scope>NUCLEOTIDE SEQUENCE [LARGE SCALE GENOMIC DNA]</scope>
    <source>
        <strain evidence="1 2">DSM 19886</strain>
    </source>
</reference>
<name>A0A1G9Q3N9_9FLAO</name>
<keyword evidence="2" id="KW-1185">Reference proteome</keyword>
<dbReference type="STRING" id="192904.SAMN04488514_104290"/>
<dbReference type="AlphaFoldDB" id="A0A1G9Q3N9"/>
<dbReference type="RefSeq" id="WP_089888809.1">
    <property type="nucleotide sequence ID" value="NZ_FNGV01000004.1"/>
</dbReference>
<gene>
    <name evidence="1" type="ORF">SAMN04488514_104290</name>
</gene>
<dbReference type="OrthoDB" id="189183at2"/>
<evidence type="ECO:0000313" key="1">
    <source>
        <dbReference type="EMBL" id="SDM05644.1"/>
    </source>
</evidence>
<evidence type="ECO:0008006" key="3">
    <source>
        <dbReference type="Google" id="ProtNLM"/>
    </source>
</evidence>
<proteinExistence type="predicted"/>